<sequence>MANSTADMRLSGGHPALDLANTVDSRRGRWGPDFLRSFDDLLVLAERLDLVDQQAAARLRRQAENDAPKAAAALADALTLREAIYRLFLSEDAGEPHLIADLRLVEDWARRGRAHQILAANDAGYAWTLPFDDLHQLVQLFAIKAVDLLMERDRRRAVRECTGNNCGWLFIDHSKSGRRMWCSDASCGSRARIRRFRSRVKGT</sequence>
<protein>
    <recommendedName>
        <fullName evidence="1">Zinc finger CGNR domain-containing protein</fullName>
    </recommendedName>
</protein>
<evidence type="ECO:0000313" key="3">
    <source>
        <dbReference type="Proteomes" id="UP000256748"/>
    </source>
</evidence>
<dbReference type="InterPro" id="IPR021005">
    <property type="entry name" value="Znf_CGNR"/>
</dbReference>
<evidence type="ECO:0000313" key="2">
    <source>
        <dbReference type="EMBL" id="RFB86195.1"/>
    </source>
</evidence>
<dbReference type="AlphaFoldDB" id="A0A3E1B5K9"/>
<dbReference type="Proteomes" id="UP000256748">
    <property type="component" value="Unassembled WGS sequence"/>
</dbReference>
<dbReference type="RefSeq" id="WP_116275411.1">
    <property type="nucleotide sequence ID" value="NZ_KZ859527.1"/>
</dbReference>
<evidence type="ECO:0000259" key="1">
    <source>
        <dbReference type="Pfam" id="PF11706"/>
    </source>
</evidence>
<dbReference type="Pfam" id="PF11706">
    <property type="entry name" value="zf-CGNR"/>
    <property type="match status" value="1"/>
</dbReference>
<dbReference type="PANTHER" id="PTHR35525">
    <property type="entry name" value="BLL6575 PROTEIN"/>
    <property type="match status" value="1"/>
</dbReference>
<gene>
    <name evidence="2" type="ORF">B5K10_25545</name>
</gene>
<accession>A0A3E1B5K9</accession>
<name>A0A3E1B5K9_RHILT</name>
<dbReference type="InterPro" id="IPR023286">
    <property type="entry name" value="ABATE_dom_sf"/>
</dbReference>
<feature type="domain" description="Zinc finger CGNR" evidence="1">
    <location>
        <begin position="158"/>
        <end position="199"/>
    </location>
</feature>
<dbReference type="PANTHER" id="PTHR35525:SF3">
    <property type="entry name" value="BLL6575 PROTEIN"/>
    <property type="match status" value="1"/>
</dbReference>
<dbReference type="Gene3D" id="1.10.3300.10">
    <property type="entry name" value="Jann2411-like domain"/>
    <property type="match status" value="1"/>
</dbReference>
<dbReference type="Pfam" id="PF07336">
    <property type="entry name" value="ABATE"/>
    <property type="match status" value="1"/>
</dbReference>
<comment type="caution">
    <text evidence="2">The sequence shown here is derived from an EMBL/GenBank/DDBJ whole genome shotgun (WGS) entry which is preliminary data.</text>
</comment>
<dbReference type="InterPro" id="IPR010852">
    <property type="entry name" value="ABATE"/>
</dbReference>
<reference evidence="2 3" key="1">
    <citation type="submission" date="2017-03" db="EMBL/GenBank/DDBJ databases">
        <title>Genome analysis of Rhizobial strains effectives or ineffectives for nitrogen fixation isolated from bean seeds.</title>
        <authorList>
            <person name="Peralta H."/>
            <person name="Aguilar-Vera A."/>
            <person name="Mora Y."/>
            <person name="Vargas-Lagunas C."/>
            <person name="Girard L."/>
            <person name="Mora J."/>
        </authorList>
    </citation>
    <scope>NUCLEOTIDE SEQUENCE [LARGE SCALE GENOMIC DNA]</scope>
    <source>
        <strain evidence="2 3">CCGM5</strain>
    </source>
</reference>
<dbReference type="EMBL" id="NAOO01000034">
    <property type="protein sequence ID" value="RFB86195.1"/>
    <property type="molecule type" value="Genomic_DNA"/>
</dbReference>
<dbReference type="SUPFAM" id="SSF160904">
    <property type="entry name" value="Jann2411-like"/>
    <property type="match status" value="1"/>
</dbReference>
<organism evidence="2 3">
    <name type="scientific">Rhizobium leguminosarum bv. trifolii</name>
    <dbReference type="NCBI Taxonomy" id="386"/>
    <lineage>
        <taxon>Bacteria</taxon>
        <taxon>Pseudomonadati</taxon>
        <taxon>Pseudomonadota</taxon>
        <taxon>Alphaproteobacteria</taxon>
        <taxon>Hyphomicrobiales</taxon>
        <taxon>Rhizobiaceae</taxon>
        <taxon>Rhizobium/Agrobacterium group</taxon>
        <taxon>Rhizobium</taxon>
    </lineage>
</organism>
<proteinExistence type="predicted"/>